<keyword evidence="2" id="KW-0456">Lyase</keyword>
<protein>
    <submittedName>
        <fullName evidence="2">Pectate lyase-like protein</fullName>
    </submittedName>
</protein>
<dbReference type="EMBL" id="VFPN01000001">
    <property type="protein sequence ID" value="TQM65672.1"/>
    <property type="molecule type" value="Genomic_DNA"/>
</dbReference>
<dbReference type="InterPro" id="IPR011050">
    <property type="entry name" value="Pectin_lyase_fold/virulence"/>
</dbReference>
<dbReference type="Gene3D" id="2.160.20.10">
    <property type="entry name" value="Single-stranded right-handed beta-helix, Pectin lyase-like"/>
    <property type="match status" value="1"/>
</dbReference>
<dbReference type="RefSeq" id="WP_170205987.1">
    <property type="nucleotide sequence ID" value="NZ_BAAAYS010000001.1"/>
</dbReference>
<gene>
    <name evidence="2" type="ORF">FB466_0481</name>
</gene>
<dbReference type="SUPFAM" id="SSF51126">
    <property type="entry name" value="Pectin lyase-like"/>
    <property type="match status" value="1"/>
</dbReference>
<accession>A0A543I4Z2</accession>
<reference evidence="2 3" key="1">
    <citation type="submission" date="2019-06" db="EMBL/GenBank/DDBJ databases">
        <title>Sequencing the genomes of 1000 actinobacteria strains.</title>
        <authorList>
            <person name="Klenk H.-P."/>
        </authorList>
    </citation>
    <scope>NUCLEOTIDE SEQUENCE [LARGE SCALE GENOMIC DNA]</scope>
    <source>
        <strain evidence="2 3">DSM 18031</strain>
    </source>
</reference>
<evidence type="ECO:0000259" key="1">
    <source>
        <dbReference type="Pfam" id="PF12708"/>
    </source>
</evidence>
<sequence>MTTRPPATPPATATEAAAPRIIRSVRQYGACGDGITDDTEALRRALTTVTGFITVFFPPGTYLITDTLLWDPYRVELRGQDAVIRCNMATPGTYSVHVTPSASAAADSPRNGLVSPYMLWARNRSLEFVSANGTSAGFLFSGTPGVLAAHGSAWAEEPTTNSNLMLANMVFRGFTVAHHIQGHSPTVRFRDCILADNNAAVLIDSPDSLYPGLVGRGTHAAYASCEFLGNNSPDWMFDLTGNQELVLNNCSLSGSAALIRAADTSSVQVLASRVENTGDHYREAGWPTTDAPEHQASVVLTDAASIQFKHTTLRLNVSPVATLPHIFYVGLSAQCTLRLCSVAAPRVTALTTGGGRFTAAQTRTAPVENIHGLEPSAAPLRGLNARHNRLGAVNGTEGWSTSQGTLGYRAAGESSSADITAERDIVSAVYTSDEPTELSVLVPLSGTQRHFEYRIEACAGEGTSGLTVHGERVQFFFDGRTDVARTIITSVTPVELVSTRWDILTASINLDTLDLNPDLYGSARVVLSIGGARTGSVLHVSRPYAGAHS</sequence>
<comment type="caution">
    <text evidence="2">The sequence shown here is derived from an EMBL/GenBank/DDBJ whole genome shotgun (WGS) entry which is preliminary data.</text>
</comment>
<dbReference type="GO" id="GO:0016829">
    <property type="term" value="F:lyase activity"/>
    <property type="evidence" value="ECO:0007669"/>
    <property type="project" value="UniProtKB-KW"/>
</dbReference>
<dbReference type="Proteomes" id="UP000318331">
    <property type="component" value="Unassembled WGS sequence"/>
</dbReference>
<evidence type="ECO:0000313" key="3">
    <source>
        <dbReference type="Proteomes" id="UP000318331"/>
    </source>
</evidence>
<dbReference type="Pfam" id="PF12708">
    <property type="entry name" value="Pect-lyase_RHGA_epim"/>
    <property type="match status" value="1"/>
</dbReference>
<keyword evidence="3" id="KW-1185">Reference proteome</keyword>
<dbReference type="AlphaFoldDB" id="A0A543I4Z2"/>
<feature type="domain" description="Rhamnogalacturonase A/B/Epimerase-like pectate lyase" evidence="1">
    <location>
        <begin position="22"/>
        <end position="88"/>
    </location>
</feature>
<name>A0A543I4Z2_9MICO</name>
<proteinExistence type="predicted"/>
<dbReference type="InterPro" id="IPR024535">
    <property type="entry name" value="RHGA/B-epi-like_pectate_lyase"/>
</dbReference>
<evidence type="ECO:0000313" key="2">
    <source>
        <dbReference type="EMBL" id="TQM65672.1"/>
    </source>
</evidence>
<organism evidence="2 3">
    <name type="scientific">Klugiella xanthotipulae</name>
    <dbReference type="NCBI Taxonomy" id="244735"/>
    <lineage>
        <taxon>Bacteria</taxon>
        <taxon>Bacillati</taxon>
        <taxon>Actinomycetota</taxon>
        <taxon>Actinomycetes</taxon>
        <taxon>Micrococcales</taxon>
        <taxon>Microbacteriaceae</taxon>
        <taxon>Klugiella</taxon>
    </lineage>
</organism>
<dbReference type="InterPro" id="IPR012334">
    <property type="entry name" value="Pectin_lyas_fold"/>
</dbReference>